<dbReference type="CDD" id="cd06214">
    <property type="entry name" value="PA_degradation_oxidoreductase_like"/>
    <property type="match status" value="1"/>
</dbReference>
<feature type="domain" description="FAD-binding FR-type" evidence="2">
    <location>
        <begin position="1"/>
        <end position="104"/>
    </location>
</feature>
<dbReference type="PRINTS" id="PR00371">
    <property type="entry name" value="FPNCR"/>
</dbReference>
<dbReference type="Pfam" id="PF00970">
    <property type="entry name" value="FAD_binding_6"/>
    <property type="match status" value="1"/>
</dbReference>
<dbReference type="InterPro" id="IPR012675">
    <property type="entry name" value="Beta-grasp_dom_sf"/>
</dbReference>
<dbReference type="Pfam" id="PF00111">
    <property type="entry name" value="Fer2"/>
    <property type="match status" value="1"/>
</dbReference>
<dbReference type="RefSeq" id="WP_166586709.1">
    <property type="nucleotide sequence ID" value="NZ_WWEO01000043.1"/>
</dbReference>
<evidence type="ECO:0000259" key="2">
    <source>
        <dbReference type="PROSITE" id="PS51384"/>
    </source>
</evidence>
<dbReference type="InterPro" id="IPR008333">
    <property type="entry name" value="Cbr1-like_FAD-bd_dom"/>
</dbReference>
<reference evidence="3" key="2">
    <citation type="submission" date="2020-10" db="EMBL/GenBank/DDBJ databases">
        <title>Mucilaginibacter sp. nov., isolated from soil.</title>
        <authorList>
            <person name="Jeon C.O."/>
        </authorList>
    </citation>
    <scope>NUCLEOTIDE SEQUENCE</scope>
    <source>
        <strain evidence="3">R11</strain>
    </source>
</reference>
<dbReference type="GO" id="GO:0016491">
    <property type="term" value="F:oxidoreductase activity"/>
    <property type="evidence" value="ECO:0007669"/>
    <property type="project" value="InterPro"/>
</dbReference>
<dbReference type="Gene3D" id="3.10.20.30">
    <property type="match status" value="1"/>
</dbReference>
<dbReference type="CDD" id="cd00207">
    <property type="entry name" value="fer2"/>
    <property type="match status" value="1"/>
</dbReference>
<dbReference type="InterPro" id="IPR036010">
    <property type="entry name" value="2Fe-2S_ferredoxin-like_sf"/>
</dbReference>
<dbReference type="InterPro" id="IPR017938">
    <property type="entry name" value="Riboflavin_synthase-like_b-brl"/>
</dbReference>
<dbReference type="PANTHER" id="PTHR47354:SF5">
    <property type="entry name" value="PROTEIN RFBI"/>
    <property type="match status" value="1"/>
</dbReference>
<comment type="caution">
    <text evidence="3">The sequence shown here is derived from an EMBL/GenBank/DDBJ whole genome shotgun (WGS) entry which is preliminary data.</text>
</comment>
<reference evidence="3" key="1">
    <citation type="submission" date="2020-01" db="EMBL/GenBank/DDBJ databases">
        <authorList>
            <person name="Seo Y.L."/>
        </authorList>
    </citation>
    <scope>NUCLEOTIDE SEQUENCE</scope>
    <source>
        <strain evidence="3">R11</strain>
    </source>
</reference>
<evidence type="ECO:0000313" key="4">
    <source>
        <dbReference type="Proteomes" id="UP000638732"/>
    </source>
</evidence>
<name>A0A965ZJA5_9SPHI</name>
<dbReference type="GO" id="GO:0051536">
    <property type="term" value="F:iron-sulfur cluster binding"/>
    <property type="evidence" value="ECO:0007669"/>
    <property type="project" value="InterPro"/>
</dbReference>
<dbReference type="InterPro" id="IPR050415">
    <property type="entry name" value="MRET"/>
</dbReference>
<dbReference type="InterPro" id="IPR017927">
    <property type="entry name" value="FAD-bd_FR_type"/>
</dbReference>
<dbReference type="Gene3D" id="3.40.50.80">
    <property type="entry name" value="Nucleotide-binding domain of ferredoxin-NADP reductase (FNR) module"/>
    <property type="match status" value="1"/>
</dbReference>
<dbReference type="Pfam" id="PF00175">
    <property type="entry name" value="NAD_binding_1"/>
    <property type="match status" value="1"/>
</dbReference>
<sequence>MLYYTLKVVEIRPETSDTVTLVFKQPALKKLKYEPGQYLTLIFRINGRRYIRPYSFSSAPLVDSNIEVTVKRVSGGIVSNHIIDKVQIGDMIEAMEPLGDFTLNNEFVDDQTHIVLWGAGSGITPLVSIAKYALHTRCVKHVTLVYGNRTTENVIFKNTINQLKLSFGELFSPWHFYTQFYVSADEPYVVKGRIDAKTVLKVMGKEKDLSNTVHYICGPAGLKESIKETLKYFGINDNLILSEDFEIERDAKLLTDVITRNVILNCNGQSTEIKVIKGKSILEAGLDALLELDYSCQTGNCKLCKARINKGEVKMVGVKLQHDELKPDECLMCCSFPLTESIELSIE</sequence>
<dbReference type="InterPro" id="IPR001709">
    <property type="entry name" value="Flavoprot_Pyr_Nucl_cyt_Rdtase"/>
</dbReference>
<dbReference type="InterPro" id="IPR039261">
    <property type="entry name" value="FNR_nucleotide-bd"/>
</dbReference>
<gene>
    <name evidence="3" type="ORF">GSY63_15425</name>
</gene>
<dbReference type="InterPro" id="IPR001041">
    <property type="entry name" value="2Fe-2S_ferredoxin-type"/>
</dbReference>
<protein>
    <submittedName>
        <fullName evidence="3">2Fe-2S iron-sulfur cluster binding domain-containing protein</fullName>
    </submittedName>
</protein>
<evidence type="ECO:0000259" key="1">
    <source>
        <dbReference type="PROSITE" id="PS51085"/>
    </source>
</evidence>
<dbReference type="Gene3D" id="2.40.30.10">
    <property type="entry name" value="Translation factors"/>
    <property type="match status" value="1"/>
</dbReference>
<dbReference type="SUPFAM" id="SSF54292">
    <property type="entry name" value="2Fe-2S ferredoxin-like"/>
    <property type="match status" value="1"/>
</dbReference>
<organism evidence="3 4">
    <name type="scientific">Mucilaginibacter agri</name>
    <dbReference type="NCBI Taxonomy" id="2695265"/>
    <lineage>
        <taxon>Bacteria</taxon>
        <taxon>Pseudomonadati</taxon>
        <taxon>Bacteroidota</taxon>
        <taxon>Sphingobacteriia</taxon>
        <taxon>Sphingobacteriales</taxon>
        <taxon>Sphingobacteriaceae</taxon>
        <taxon>Mucilaginibacter</taxon>
    </lineage>
</organism>
<dbReference type="PROSITE" id="PS51384">
    <property type="entry name" value="FAD_FR"/>
    <property type="match status" value="1"/>
</dbReference>
<proteinExistence type="predicted"/>
<dbReference type="PANTHER" id="PTHR47354">
    <property type="entry name" value="NADH OXIDOREDUCTASE HCR"/>
    <property type="match status" value="1"/>
</dbReference>
<dbReference type="EMBL" id="WWEO01000043">
    <property type="protein sequence ID" value="NCD70757.1"/>
    <property type="molecule type" value="Genomic_DNA"/>
</dbReference>
<keyword evidence="4" id="KW-1185">Reference proteome</keyword>
<evidence type="ECO:0000313" key="3">
    <source>
        <dbReference type="EMBL" id="NCD70757.1"/>
    </source>
</evidence>
<accession>A0A965ZJA5</accession>
<dbReference type="PRINTS" id="PR00410">
    <property type="entry name" value="PHEHYDRXLASE"/>
</dbReference>
<dbReference type="InterPro" id="IPR001433">
    <property type="entry name" value="OxRdtase_FAD/NAD-bd"/>
</dbReference>
<dbReference type="PROSITE" id="PS51085">
    <property type="entry name" value="2FE2S_FER_2"/>
    <property type="match status" value="1"/>
</dbReference>
<dbReference type="SUPFAM" id="SSF63380">
    <property type="entry name" value="Riboflavin synthase domain-like"/>
    <property type="match status" value="1"/>
</dbReference>
<dbReference type="Proteomes" id="UP000638732">
    <property type="component" value="Unassembled WGS sequence"/>
</dbReference>
<dbReference type="AlphaFoldDB" id="A0A965ZJA5"/>
<feature type="domain" description="2Fe-2S ferredoxin-type" evidence="1">
    <location>
        <begin position="260"/>
        <end position="347"/>
    </location>
</feature>
<dbReference type="SUPFAM" id="SSF52343">
    <property type="entry name" value="Ferredoxin reductase-like, C-terminal NADP-linked domain"/>
    <property type="match status" value="1"/>
</dbReference>